<sequence>MAHDNVDLLVIGGGANGAGIARDAAGRGLSVLLAERGDLGGATSSASSKLVHGGLRYLEHYEFRLVREALGEREVLLRLAPHIVWPMRFVLPHVEGMRPRWMLRAGLFLYDNLARRVTLPASQALDFRAHPWGGPLNGQSRHGFAYSDAWVEDARLVILNARDAAARGATILVRTAFTGATRDAEGWTATLREENGQERVVRARAIANAAGPWVMEALGETGVTTKDRIRLVRGSHIVVPALYEGDQAYILQNDDRRVVFVIPYEGRFTLIGTTDVPHDPASGPPRCTPEEAAYLCRAVSRQFRRPVTPEDIVWSYSGVRPLHDDGAENPSAVTRDYVLKMDRPAGRGGAPLLSVFGGKITTYRRLAEDAAGQIAAALGHGGGAWTAGATLPGGDLGGLSSEAFLAEAERRYPFLPPPQLRRLFHCYGGELDAVLGHAGSLADLGRDLGGGITERELAWMMREEWVRAPEDALWRRTKRGLHMTEAERRNFAQAFPEVRQAA</sequence>
<evidence type="ECO:0000256" key="4">
    <source>
        <dbReference type="ARBA" id="ARBA00022827"/>
    </source>
</evidence>
<dbReference type="PROSITE" id="PS00977">
    <property type="entry name" value="FAD_G3PDH_1"/>
    <property type="match status" value="1"/>
</dbReference>
<dbReference type="Proteomes" id="UP000223527">
    <property type="component" value="Unassembled WGS sequence"/>
</dbReference>
<keyword evidence="5 6" id="KW-0560">Oxidoreductase</keyword>
<dbReference type="Pfam" id="PF16901">
    <property type="entry name" value="DAO_C"/>
    <property type="match status" value="1"/>
</dbReference>
<dbReference type="Gene3D" id="6.10.250.1890">
    <property type="match status" value="1"/>
</dbReference>
<feature type="domain" description="FAD dependent oxidoreductase" evidence="7">
    <location>
        <begin position="7"/>
        <end position="330"/>
    </location>
</feature>
<keyword evidence="10" id="KW-1185">Reference proteome</keyword>
<dbReference type="InterPro" id="IPR006076">
    <property type="entry name" value="FAD-dep_OxRdtase"/>
</dbReference>
<keyword evidence="4" id="KW-0274">FAD</keyword>
<dbReference type="NCBIfam" id="NF009906">
    <property type="entry name" value="PRK13369.1"/>
    <property type="match status" value="1"/>
</dbReference>
<dbReference type="Gene3D" id="3.50.50.60">
    <property type="entry name" value="FAD/NAD(P)-binding domain"/>
    <property type="match status" value="1"/>
</dbReference>
<accession>A0A2C7ACC2</accession>
<evidence type="ECO:0000259" key="7">
    <source>
        <dbReference type="Pfam" id="PF01266"/>
    </source>
</evidence>
<keyword evidence="3 6" id="KW-0285">Flavoprotein</keyword>
<evidence type="ECO:0000256" key="6">
    <source>
        <dbReference type="RuleBase" id="RU361217"/>
    </source>
</evidence>
<dbReference type="GO" id="GO:0046168">
    <property type="term" value="P:glycerol-3-phosphate catabolic process"/>
    <property type="evidence" value="ECO:0007669"/>
    <property type="project" value="TreeGrafter"/>
</dbReference>
<dbReference type="EC" id="1.1.5.3" evidence="6"/>
<comment type="catalytic activity">
    <reaction evidence="6">
        <text>a quinone + sn-glycerol 3-phosphate = dihydroxyacetone phosphate + a quinol</text>
        <dbReference type="Rhea" id="RHEA:18977"/>
        <dbReference type="ChEBI" id="CHEBI:24646"/>
        <dbReference type="ChEBI" id="CHEBI:57597"/>
        <dbReference type="ChEBI" id="CHEBI:57642"/>
        <dbReference type="ChEBI" id="CHEBI:132124"/>
        <dbReference type="EC" id="1.1.5.3"/>
    </reaction>
</comment>
<dbReference type="Gene3D" id="1.10.8.870">
    <property type="entry name" value="Alpha-glycerophosphate oxidase, cap domain"/>
    <property type="match status" value="1"/>
</dbReference>
<evidence type="ECO:0000313" key="10">
    <source>
        <dbReference type="Proteomes" id="UP000223527"/>
    </source>
</evidence>
<protein>
    <recommendedName>
        <fullName evidence="6">Glycerol-3-phosphate dehydrogenase</fullName>
        <ecNumber evidence="6">1.1.5.3</ecNumber>
    </recommendedName>
</protein>
<dbReference type="InterPro" id="IPR038299">
    <property type="entry name" value="DAO_C_sf"/>
</dbReference>
<dbReference type="PANTHER" id="PTHR11985:SF15">
    <property type="entry name" value="GLYCEROL-3-PHOSPHATE DEHYDROGENASE, MITOCHONDRIAL"/>
    <property type="match status" value="1"/>
</dbReference>
<dbReference type="AlphaFoldDB" id="A0A2C7ACC2"/>
<dbReference type="InterPro" id="IPR036188">
    <property type="entry name" value="FAD/NAD-bd_sf"/>
</dbReference>
<feature type="domain" description="Alpha-glycerophosphate oxidase C-terminal" evidence="8">
    <location>
        <begin position="386"/>
        <end position="486"/>
    </location>
</feature>
<evidence type="ECO:0000256" key="3">
    <source>
        <dbReference type="ARBA" id="ARBA00022630"/>
    </source>
</evidence>
<dbReference type="InterPro" id="IPR031656">
    <property type="entry name" value="DAO_C"/>
</dbReference>
<dbReference type="RefSeq" id="WP_099095227.1">
    <property type="nucleotide sequence ID" value="NZ_PDNU01000012.1"/>
</dbReference>
<dbReference type="PANTHER" id="PTHR11985">
    <property type="entry name" value="GLYCEROL-3-PHOSPHATE DEHYDROGENASE"/>
    <property type="match status" value="1"/>
</dbReference>
<dbReference type="EMBL" id="PDNU01000012">
    <property type="protein sequence ID" value="PHK95313.1"/>
    <property type="molecule type" value="Genomic_DNA"/>
</dbReference>
<dbReference type="SUPFAM" id="SSF51905">
    <property type="entry name" value="FAD/NAD(P)-binding domain"/>
    <property type="match status" value="1"/>
</dbReference>
<gene>
    <name evidence="9" type="ORF">CR162_09080</name>
</gene>
<evidence type="ECO:0000256" key="1">
    <source>
        <dbReference type="ARBA" id="ARBA00001974"/>
    </source>
</evidence>
<evidence type="ECO:0000256" key="5">
    <source>
        <dbReference type="ARBA" id="ARBA00023002"/>
    </source>
</evidence>
<dbReference type="OrthoDB" id="9766796at2"/>
<reference evidence="9 10" key="1">
    <citation type="submission" date="2017-10" db="EMBL/GenBank/DDBJ databases">
        <authorList>
            <person name="Banno H."/>
            <person name="Chua N.-H."/>
        </authorList>
    </citation>
    <scope>NUCLEOTIDE SEQUENCE [LARGE SCALE GENOMIC DNA]</scope>
    <source>
        <strain evidence="9 10">YW11</strain>
    </source>
</reference>
<dbReference type="InterPro" id="IPR000447">
    <property type="entry name" value="G3P_DH_FAD-dep"/>
</dbReference>
<dbReference type="PROSITE" id="PS00978">
    <property type="entry name" value="FAD_G3PDH_2"/>
    <property type="match status" value="1"/>
</dbReference>
<comment type="cofactor">
    <cofactor evidence="1 6">
        <name>FAD</name>
        <dbReference type="ChEBI" id="CHEBI:57692"/>
    </cofactor>
</comment>
<dbReference type="Pfam" id="PF01266">
    <property type="entry name" value="DAO"/>
    <property type="match status" value="1"/>
</dbReference>
<organism evidence="9 10">
    <name type="scientific">Teichococcus rhizosphaerae</name>
    <dbReference type="NCBI Taxonomy" id="1335062"/>
    <lineage>
        <taxon>Bacteria</taxon>
        <taxon>Pseudomonadati</taxon>
        <taxon>Pseudomonadota</taxon>
        <taxon>Alphaproteobacteria</taxon>
        <taxon>Acetobacterales</taxon>
        <taxon>Roseomonadaceae</taxon>
        <taxon>Roseomonas</taxon>
    </lineage>
</organism>
<comment type="similarity">
    <text evidence="2 6">Belongs to the FAD-dependent glycerol-3-phosphate dehydrogenase family.</text>
</comment>
<evidence type="ECO:0000313" key="9">
    <source>
        <dbReference type="EMBL" id="PHK95313.1"/>
    </source>
</evidence>
<proteinExistence type="inferred from homology"/>
<dbReference type="GO" id="GO:0004368">
    <property type="term" value="F:glycerol-3-phosphate dehydrogenase (quinone) activity"/>
    <property type="evidence" value="ECO:0007669"/>
    <property type="project" value="UniProtKB-EC"/>
</dbReference>
<dbReference type="NCBIfam" id="NF008899">
    <property type="entry name" value="PRK12266.1"/>
    <property type="match status" value="1"/>
</dbReference>
<name>A0A2C7ACC2_9PROT</name>
<comment type="caution">
    <text evidence="9">The sequence shown here is derived from an EMBL/GenBank/DDBJ whole genome shotgun (WGS) entry which is preliminary data.</text>
</comment>
<dbReference type="GO" id="GO:0009331">
    <property type="term" value="C:glycerol-3-phosphate dehydrogenase (FAD) complex"/>
    <property type="evidence" value="ECO:0007669"/>
    <property type="project" value="UniProtKB-UniRule"/>
</dbReference>
<evidence type="ECO:0000256" key="2">
    <source>
        <dbReference type="ARBA" id="ARBA00007330"/>
    </source>
</evidence>
<evidence type="ECO:0000259" key="8">
    <source>
        <dbReference type="Pfam" id="PF16901"/>
    </source>
</evidence>
<dbReference type="PRINTS" id="PR01001">
    <property type="entry name" value="FADG3PDH"/>
</dbReference>
<dbReference type="Gene3D" id="3.30.9.10">
    <property type="entry name" value="D-Amino Acid Oxidase, subunit A, domain 2"/>
    <property type="match status" value="1"/>
</dbReference>